<feature type="transmembrane region" description="Helical" evidence="5">
    <location>
        <begin position="129"/>
        <end position="147"/>
    </location>
</feature>
<dbReference type="PANTHER" id="PTHR10846:SF8">
    <property type="entry name" value="INNER MEMBRANE PROTEIN YRBG"/>
    <property type="match status" value="1"/>
</dbReference>
<evidence type="ECO:0000256" key="3">
    <source>
        <dbReference type="ARBA" id="ARBA00022989"/>
    </source>
</evidence>
<feature type="transmembrane region" description="Helical" evidence="5">
    <location>
        <begin position="107"/>
        <end position="123"/>
    </location>
</feature>
<sequence>MLVVYLLLILFFSFLLIKASDILLVNLTSIARRTKLGQFAITSFLLALATSLPEFFVGVAAALADKPNLSLGNIIGANIANLSLVIGGAALFSGAVIVRGNFLRRDVFYAFLAGAAPMLLLIDKNLSRVDGLILLTLYGFYQFMVFTEGKQEKL</sequence>
<feature type="transmembrane region" description="Helical" evidence="5">
    <location>
        <begin position="75"/>
        <end position="98"/>
    </location>
</feature>
<dbReference type="GO" id="GO:0005886">
    <property type="term" value="C:plasma membrane"/>
    <property type="evidence" value="ECO:0007669"/>
    <property type="project" value="TreeGrafter"/>
</dbReference>
<keyword evidence="4 5" id="KW-0472">Membrane</keyword>
<feature type="domain" description="Sodium/calcium exchanger membrane region" evidence="6">
    <location>
        <begin position="5"/>
        <end position="146"/>
    </location>
</feature>
<feature type="transmembrane region" description="Helical" evidence="5">
    <location>
        <begin position="6"/>
        <end position="27"/>
    </location>
</feature>
<gene>
    <name evidence="7" type="ORF">COU96_02510</name>
</gene>
<feature type="transmembrane region" description="Helical" evidence="5">
    <location>
        <begin position="39"/>
        <end position="63"/>
    </location>
</feature>
<dbReference type="Proteomes" id="UP000229500">
    <property type="component" value="Unassembled WGS sequence"/>
</dbReference>
<dbReference type="Pfam" id="PF01699">
    <property type="entry name" value="Na_Ca_ex"/>
    <property type="match status" value="1"/>
</dbReference>
<keyword evidence="2 5" id="KW-0812">Transmembrane</keyword>
<reference evidence="8" key="1">
    <citation type="submission" date="2017-09" db="EMBL/GenBank/DDBJ databases">
        <title>Depth-based differentiation of microbial function through sediment-hosted aquifers and enrichment of novel symbionts in the deep terrestrial subsurface.</title>
        <authorList>
            <person name="Probst A.J."/>
            <person name="Ladd B."/>
            <person name="Jarett J.K."/>
            <person name="Geller-Mcgrath D.E."/>
            <person name="Sieber C.M.K."/>
            <person name="Emerson J.B."/>
            <person name="Anantharaman K."/>
            <person name="Thomas B.C."/>
            <person name="Malmstrom R."/>
            <person name="Stieglmeier M."/>
            <person name="Klingl A."/>
            <person name="Woyke T."/>
            <person name="Ryan C.M."/>
            <person name="Banfield J.F."/>
        </authorList>
    </citation>
    <scope>NUCLEOTIDE SEQUENCE [LARGE SCALE GENOMIC DNA]</scope>
</reference>
<evidence type="ECO:0000259" key="6">
    <source>
        <dbReference type="Pfam" id="PF01699"/>
    </source>
</evidence>
<evidence type="ECO:0000256" key="5">
    <source>
        <dbReference type="SAM" id="Phobius"/>
    </source>
</evidence>
<dbReference type="AlphaFoldDB" id="A0A2M8L501"/>
<organism evidence="7 8">
    <name type="scientific">Candidatus Shapirobacteria bacterium CG10_big_fil_rev_8_21_14_0_10_38_14</name>
    <dbReference type="NCBI Taxonomy" id="1974483"/>
    <lineage>
        <taxon>Bacteria</taxon>
        <taxon>Candidatus Shapironibacteriota</taxon>
    </lineage>
</organism>
<comment type="caution">
    <text evidence="7">The sequence shown here is derived from an EMBL/GenBank/DDBJ whole genome shotgun (WGS) entry which is preliminary data.</text>
</comment>
<evidence type="ECO:0000313" key="7">
    <source>
        <dbReference type="EMBL" id="PJE68925.1"/>
    </source>
</evidence>
<evidence type="ECO:0000256" key="1">
    <source>
        <dbReference type="ARBA" id="ARBA00004141"/>
    </source>
</evidence>
<dbReference type="GO" id="GO:0008273">
    <property type="term" value="F:calcium, potassium:sodium antiporter activity"/>
    <property type="evidence" value="ECO:0007669"/>
    <property type="project" value="TreeGrafter"/>
</dbReference>
<protein>
    <recommendedName>
        <fullName evidence="6">Sodium/calcium exchanger membrane region domain-containing protein</fullName>
    </recommendedName>
</protein>
<evidence type="ECO:0000256" key="4">
    <source>
        <dbReference type="ARBA" id="ARBA00023136"/>
    </source>
</evidence>
<comment type="subcellular location">
    <subcellularLocation>
        <location evidence="1">Membrane</location>
        <topology evidence="1">Multi-pass membrane protein</topology>
    </subcellularLocation>
</comment>
<feature type="non-terminal residue" evidence="7">
    <location>
        <position position="154"/>
    </location>
</feature>
<dbReference type="InterPro" id="IPR044880">
    <property type="entry name" value="NCX_ion-bd_dom_sf"/>
</dbReference>
<dbReference type="PANTHER" id="PTHR10846">
    <property type="entry name" value="SODIUM/POTASSIUM/CALCIUM EXCHANGER"/>
    <property type="match status" value="1"/>
</dbReference>
<dbReference type="InterPro" id="IPR004837">
    <property type="entry name" value="NaCa_Exmemb"/>
</dbReference>
<dbReference type="GO" id="GO:0005262">
    <property type="term" value="F:calcium channel activity"/>
    <property type="evidence" value="ECO:0007669"/>
    <property type="project" value="TreeGrafter"/>
</dbReference>
<dbReference type="InterPro" id="IPR004481">
    <property type="entry name" value="K/Na/Ca-exchanger"/>
</dbReference>
<proteinExistence type="predicted"/>
<keyword evidence="3 5" id="KW-1133">Transmembrane helix</keyword>
<dbReference type="Gene3D" id="1.20.1420.30">
    <property type="entry name" value="NCX, central ion-binding region"/>
    <property type="match status" value="1"/>
</dbReference>
<evidence type="ECO:0000256" key="2">
    <source>
        <dbReference type="ARBA" id="ARBA00022692"/>
    </source>
</evidence>
<dbReference type="EMBL" id="PFEL01000093">
    <property type="protein sequence ID" value="PJE68925.1"/>
    <property type="molecule type" value="Genomic_DNA"/>
</dbReference>
<dbReference type="GO" id="GO:0006874">
    <property type="term" value="P:intracellular calcium ion homeostasis"/>
    <property type="evidence" value="ECO:0007669"/>
    <property type="project" value="TreeGrafter"/>
</dbReference>
<name>A0A2M8L501_9BACT</name>
<evidence type="ECO:0000313" key="8">
    <source>
        <dbReference type="Proteomes" id="UP000229500"/>
    </source>
</evidence>
<accession>A0A2M8L501</accession>